<comment type="caution">
    <text evidence="1">The sequence shown here is derived from an EMBL/GenBank/DDBJ whole genome shotgun (WGS) entry which is preliminary data.</text>
</comment>
<evidence type="ECO:0000313" key="2">
    <source>
        <dbReference type="Proteomes" id="UP000255284"/>
    </source>
</evidence>
<organism evidence="1 2">
    <name type="scientific">Mobiluncus mulieris</name>
    <dbReference type="NCBI Taxonomy" id="2052"/>
    <lineage>
        <taxon>Bacteria</taxon>
        <taxon>Bacillati</taxon>
        <taxon>Actinomycetota</taxon>
        <taxon>Actinomycetes</taxon>
        <taxon>Actinomycetales</taxon>
        <taxon>Actinomycetaceae</taxon>
        <taxon>Mobiluncus</taxon>
    </lineage>
</organism>
<dbReference type="Pfam" id="PF20293">
    <property type="entry name" value="MC6"/>
    <property type="match status" value="1"/>
</dbReference>
<evidence type="ECO:0000313" key="1">
    <source>
        <dbReference type="EMBL" id="STO16439.1"/>
    </source>
</evidence>
<accession>A0A2X1RHG8</accession>
<gene>
    <name evidence="1" type="ORF">NCTC11819_01006</name>
</gene>
<protein>
    <submittedName>
        <fullName evidence="1">Uncharacterized protein</fullName>
    </submittedName>
</protein>
<sequence>MLLPTKGISPQRALLTVGGSLLSLLDSPATVSGLWERFSNSYRGDENADKVTFDWFALALSMLFAIRVVSWNESGQLVRNYVSA</sequence>
<dbReference type="Proteomes" id="UP000255284">
    <property type="component" value="Unassembled WGS sequence"/>
</dbReference>
<reference evidence="1 2" key="1">
    <citation type="submission" date="2018-06" db="EMBL/GenBank/DDBJ databases">
        <authorList>
            <consortium name="Pathogen Informatics"/>
            <person name="Doyle S."/>
        </authorList>
    </citation>
    <scope>NUCLEOTIDE SEQUENCE [LARGE SCALE GENOMIC DNA]</scope>
    <source>
        <strain evidence="1 2">NCTC11819</strain>
    </source>
</reference>
<dbReference type="InterPro" id="IPR046897">
    <property type="entry name" value="ABC-3C_MC6"/>
</dbReference>
<dbReference type="AlphaFoldDB" id="A0A2X1RHG8"/>
<dbReference type="RefSeq" id="WP_170315179.1">
    <property type="nucleotide sequence ID" value="NZ_JABCUT010000005.1"/>
</dbReference>
<dbReference type="GeneID" id="61168920"/>
<dbReference type="EMBL" id="UGGQ01000006">
    <property type="protein sequence ID" value="STO16439.1"/>
    <property type="molecule type" value="Genomic_DNA"/>
</dbReference>
<name>A0A2X1RHG8_9ACTO</name>
<proteinExistence type="predicted"/>